<dbReference type="Gene3D" id="2.40.50.100">
    <property type="match status" value="1"/>
</dbReference>
<proteinExistence type="predicted"/>
<dbReference type="Proteomes" id="UP000193558">
    <property type="component" value="Unassembled WGS sequence"/>
</dbReference>
<gene>
    <name evidence="2" type="ORF">HA51_09740</name>
</gene>
<accession>A0A1X1CZI5</accession>
<organism evidence="2 3">
    <name type="scientific">Pantoea rwandensis</name>
    <dbReference type="NCBI Taxonomy" id="1076550"/>
    <lineage>
        <taxon>Bacteria</taxon>
        <taxon>Pseudomonadati</taxon>
        <taxon>Pseudomonadota</taxon>
        <taxon>Gammaproteobacteria</taxon>
        <taxon>Enterobacterales</taxon>
        <taxon>Erwiniaceae</taxon>
        <taxon>Pantoea</taxon>
    </lineage>
</organism>
<evidence type="ECO:0000259" key="1">
    <source>
        <dbReference type="Pfam" id="PF00364"/>
    </source>
</evidence>
<name>A0A1X1CZI5_9GAMM</name>
<sequence>MEKTAIPLPTLRALARKMQRSGLNSLALEGKQWSVRLTFAPMPPRPAAVLTKEDNSPVSQAIGAPLPGTLLRRHPYSQQDFVQPGQQVEPHDLLAMVQVGPLYVPVLSPAKGRVQQLSLSSHSPVEYDQEILILQLDN</sequence>
<dbReference type="Pfam" id="PF00364">
    <property type="entry name" value="Biotin_lipoyl"/>
    <property type="match status" value="1"/>
</dbReference>
<dbReference type="SUPFAM" id="SSF51230">
    <property type="entry name" value="Single hybrid motif"/>
    <property type="match status" value="1"/>
</dbReference>
<dbReference type="InterPro" id="IPR011053">
    <property type="entry name" value="Single_hybrid_motif"/>
</dbReference>
<dbReference type="EMBL" id="MLFR01000007">
    <property type="protein sequence ID" value="ORM69835.1"/>
    <property type="molecule type" value="Genomic_DNA"/>
</dbReference>
<reference evidence="2 3" key="1">
    <citation type="journal article" date="2017" name="Antonie Van Leeuwenhoek">
        <title>Phylogenomic resolution of the bacterial genus Pantoea and its relationship with Erwinia and Tatumella.</title>
        <authorList>
            <person name="Palmer M."/>
            <person name="Steenkamp E.T."/>
            <person name="Coetzee M.P."/>
            <person name="Chan W.Y."/>
            <person name="van Zyl E."/>
            <person name="De Maayer P."/>
            <person name="Coutinho T.A."/>
            <person name="Blom J."/>
            <person name="Smits T.H."/>
            <person name="Duffy B."/>
            <person name="Venter S.N."/>
        </authorList>
    </citation>
    <scope>NUCLEOTIDE SEQUENCE [LARGE SCALE GENOMIC DNA]</scope>
    <source>
        <strain evidence="2 3">LMG 26275</strain>
    </source>
</reference>
<dbReference type="OrthoDB" id="6432902at2"/>
<evidence type="ECO:0000313" key="2">
    <source>
        <dbReference type="EMBL" id="ORM69835.1"/>
    </source>
</evidence>
<evidence type="ECO:0000313" key="3">
    <source>
        <dbReference type="Proteomes" id="UP000193558"/>
    </source>
</evidence>
<protein>
    <submittedName>
        <fullName evidence="2">Acetyl-CoA carboxylase biotin carboxyl carrier protein subunit</fullName>
    </submittedName>
</protein>
<feature type="domain" description="Lipoyl-binding" evidence="1">
    <location>
        <begin position="61"/>
        <end position="134"/>
    </location>
</feature>
<dbReference type="RefSeq" id="WP_084934351.1">
    <property type="nucleotide sequence ID" value="NZ_MLFR01000007.1"/>
</dbReference>
<dbReference type="AlphaFoldDB" id="A0A1X1CZI5"/>
<dbReference type="STRING" id="1076550.LH22_00215"/>
<dbReference type="InterPro" id="IPR000089">
    <property type="entry name" value="Biotin_lipoyl"/>
</dbReference>
<comment type="caution">
    <text evidence="2">The sequence shown here is derived from an EMBL/GenBank/DDBJ whole genome shotgun (WGS) entry which is preliminary data.</text>
</comment>